<comment type="caution">
    <text evidence="2">The sequence shown here is derived from an EMBL/GenBank/DDBJ whole genome shotgun (WGS) entry which is preliminary data.</text>
</comment>
<dbReference type="OrthoDB" id="418245at2759"/>
<gene>
    <name evidence="2" type="ORF">DNTS_015677</name>
</gene>
<dbReference type="AlphaFoldDB" id="A0A553QCV1"/>
<reference evidence="2 3" key="1">
    <citation type="journal article" date="2019" name="Sci. Data">
        <title>Hybrid genome assembly and annotation of Danionella translucida.</title>
        <authorList>
            <person name="Kadobianskyi M."/>
            <person name="Schulze L."/>
            <person name="Schuelke M."/>
            <person name="Judkewitz B."/>
        </authorList>
    </citation>
    <scope>NUCLEOTIDE SEQUENCE [LARGE SCALE GENOMIC DNA]</scope>
    <source>
        <strain evidence="2 3">Bolton</strain>
    </source>
</reference>
<sequence length="104" mass="11863">MLCWELLAVLLSSLPAWTLPTTNIKIRQAGKKMCLSMILQTLVCQEFLLIFGLACTIEDRRAQWSGLMGQIMSTVSGMEISQTMESQWRGRRTVWRSGTEKTKH</sequence>
<keyword evidence="1" id="KW-0732">Signal</keyword>
<accession>A0A553QCV1</accession>
<dbReference type="EMBL" id="SRMA01026094">
    <property type="protein sequence ID" value="TRY87752.1"/>
    <property type="molecule type" value="Genomic_DNA"/>
</dbReference>
<evidence type="ECO:0000313" key="3">
    <source>
        <dbReference type="Proteomes" id="UP000316079"/>
    </source>
</evidence>
<protein>
    <submittedName>
        <fullName evidence="2">Uncharacterized protein</fullName>
    </submittedName>
</protein>
<proteinExistence type="predicted"/>
<feature type="signal peptide" evidence="1">
    <location>
        <begin position="1"/>
        <end position="18"/>
    </location>
</feature>
<organism evidence="2 3">
    <name type="scientific">Danionella cerebrum</name>
    <dbReference type="NCBI Taxonomy" id="2873325"/>
    <lineage>
        <taxon>Eukaryota</taxon>
        <taxon>Metazoa</taxon>
        <taxon>Chordata</taxon>
        <taxon>Craniata</taxon>
        <taxon>Vertebrata</taxon>
        <taxon>Euteleostomi</taxon>
        <taxon>Actinopterygii</taxon>
        <taxon>Neopterygii</taxon>
        <taxon>Teleostei</taxon>
        <taxon>Ostariophysi</taxon>
        <taxon>Cypriniformes</taxon>
        <taxon>Danionidae</taxon>
        <taxon>Danioninae</taxon>
        <taxon>Danionella</taxon>
    </lineage>
</organism>
<evidence type="ECO:0000313" key="2">
    <source>
        <dbReference type="EMBL" id="TRY87752.1"/>
    </source>
</evidence>
<evidence type="ECO:0000256" key="1">
    <source>
        <dbReference type="SAM" id="SignalP"/>
    </source>
</evidence>
<feature type="chain" id="PRO_5022015595" evidence="1">
    <location>
        <begin position="19"/>
        <end position="104"/>
    </location>
</feature>
<keyword evidence="3" id="KW-1185">Reference proteome</keyword>
<name>A0A553QCV1_9TELE</name>
<dbReference type="Proteomes" id="UP000316079">
    <property type="component" value="Unassembled WGS sequence"/>
</dbReference>